<evidence type="ECO:0000313" key="2">
    <source>
        <dbReference type="Proteomes" id="UP001148629"/>
    </source>
</evidence>
<sequence length="316" mass="33863">MRGQAYPWGGTSEVIVKRLAIPAKAQRSLPDPMAPKTVLITGCTAGVAGAALANELHRRGYIVFATSTDGSRMETLSDAGITTLALNLTSDSSINTAAATVSAATGGSLDILINNAAVFGQMPLLDVDIERARQVYEVNVFGALAVFQAFVPLLIEAEGKGIVANVASASAVACPAWQGIYASSKAAMVAMCNVLRIELAPLGVRVVSIMSGGVDTAGVQASRSHGTPLPANSIYKTLAHYIETNEQGIEMKKMSPVEYAKQVVDDLTRETPRPMIWHGTYSWLAWMMTWFGWVGMTDKDQIKRSRLDEIEWSQRG</sequence>
<gene>
    <name evidence="1" type="ORF">NM208_g5077</name>
</gene>
<protein>
    <submittedName>
        <fullName evidence="1">Uncharacterized protein</fullName>
    </submittedName>
</protein>
<reference evidence="1" key="1">
    <citation type="submission" date="2022-08" db="EMBL/GenBank/DDBJ databases">
        <title>Genome Sequence of Fusarium decemcellulare.</title>
        <authorList>
            <person name="Buettner E."/>
        </authorList>
    </citation>
    <scope>NUCLEOTIDE SEQUENCE</scope>
    <source>
        <strain evidence="1">Babe19</strain>
    </source>
</reference>
<comment type="caution">
    <text evidence="1">The sequence shown here is derived from an EMBL/GenBank/DDBJ whole genome shotgun (WGS) entry which is preliminary data.</text>
</comment>
<organism evidence="1 2">
    <name type="scientific">Fusarium decemcellulare</name>
    <dbReference type="NCBI Taxonomy" id="57161"/>
    <lineage>
        <taxon>Eukaryota</taxon>
        <taxon>Fungi</taxon>
        <taxon>Dikarya</taxon>
        <taxon>Ascomycota</taxon>
        <taxon>Pezizomycotina</taxon>
        <taxon>Sordariomycetes</taxon>
        <taxon>Hypocreomycetidae</taxon>
        <taxon>Hypocreales</taxon>
        <taxon>Nectriaceae</taxon>
        <taxon>Fusarium</taxon>
        <taxon>Fusarium decemcellulare species complex</taxon>
    </lineage>
</organism>
<proteinExistence type="predicted"/>
<dbReference type="EMBL" id="JANRMS010000409">
    <property type="protein sequence ID" value="KAJ3540421.1"/>
    <property type="molecule type" value="Genomic_DNA"/>
</dbReference>
<evidence type="ECO:0000313" key="1">
    <source>
        <dbReference type="EMBL" id="KAJ3540421.1"/>
    </source>
</evidence>
<accession>A0ACC1SIF8</accession>
<dbReference type="Proteomes" id="UP001148629">
    <property type="component" value="Unassembled WGS sequence"/>
</dbReference>
<keyword evidence="2" id="KW-1185">Reference proteome</keyword>
<name>A0ACC1SIF8_9HYPO</name>